<evidence type="ECO:0000256" key="6">
    <source>
        <dbReference type="ARBA" id="ARBA00023125"/>
    </source>
</evidence>
<evidence type="ECO:0000256" key="4">
    <source>
        <dbReference type="ARBA" id="ARBA00022840"/>
    </source>
</evidence>
<dbReference type="PIRSF" id="PIRSF005814">
    <property type="entry name" value="MutS_YshD"/>
    <property type="match status" value="1"/>
</dbReference>
<dbReference type="AlphaFoldDB" id="A0A0M4FUU0"/>
<proteinExistence type="predicted"/>
<reference evidence="8 9" key="2">
    <citation type="journal article" date="2016" name="Int. J. Syst. Evol. Microbiol.">
        <title>Bacillus gobiensis sp. nov., isolated from a soil sample.</title>
        <authorList>
            <person name="Liu B."/>
            <person name="Liu G.H."/>
            <person name="Cetin S."/>
            <person name="Schumann P."/>
            <person name="Pan Z.Z."/>
            <person name="Chen Q.Q."/>
        </authorList>
    </citation>
    <scope>NUCLEOTIDE SEQUENCE [LARGE SCALE GENOMIC DNA]</scope>
    <source>
        <strain evidence="8 9">FJAT-4402</strain>
    </source>
</reference>
<dbReference type="GO" id="GO:0006298">
    <property type="term" value="P:mismatch repair"/>
    <property type="evidence" value="ECO:0007669"/>
    <property type="project" value="InterPro"/>
</dbReference>
<evidence type="ECO:0000256" key="1">
    <source>
        <dbReference type="ARBA" id="ARBA00022730"/>
    </source>
</evidence>
<dbReference type="GO" id="GO:0019843">
    <property type="term" value="F:rRNA binding"/>
    <property type="evidence" value="ECO:0007669"/>
    <property type="project" value="UniProtKB-KW"/>
</dbReference>
<evidence type="ECO:0000256" key="2">
    <source>
        <dbReference type="ARBA" id="ARBA00022741"/>
    </source>
</evidence>
<dbReference type="STRING" id="1441095.AM592_00880"/>
<dbReference type="SMART" id="SM00534">
    <property type="entry name" value="MUTSac"/>
    <property type="match status" value="1"/>
</dbReference>
<keyword evidence="9" id="KW-1185">Reference proteome</keyword>
<dbReference type="GO" id="GO:0045910">
    <property type="term" value="P:negative regulation of DNA recombination"/>
    <property type="evidence" value="ECO:0007669"/>
    <property type="project" value="InterPro"/>
</dbReference>
<dbReference type="GO" id="GO:0140664">
    <property type="term" value="F:ATP-dependent DNA damage sensor activity"/>
    <property type="evidence" value="ECO:0007669"/>
    <property type="project" value="InterPro"/>
</dbReference>
<dbReference type="GO" id="GO:0005524">
    <property type="term" value="F:ATP binding"/>
    <property type="evidence" value="ECO:0007669"/>
    <property type="project" value="UniProtKB-KW"/>
</dbReference>
<dbReference type="GO" id="GO:0030983">
    <property type="term" value="F:mismatched DNA binding"/>
    <property type="evidence" value="ECO:0007669"/>
    <property type="project" value="InterPro"/>
</dbReference>
<evidence type="ECO:0000256" key="3">
    <source>
        <dbReference type="ARBA" id="ARBA00022801"/>
    </source>
</evidence>
<dbReference type="GO" id="GO:0016887">
    <property type="term" value="F:ATP hydrolysis activity"/>
    <property type="evidence" value="ECO:0007669"/>
    <property type="project" value="InterPro"/>
</dbReference>
<dbReference type="PANTHER" id="PTHR48466:SF2">
    <property type="entry name" value="OS10G0509000 PROTEIN"/>
    <property type="match status" value="1"/>
</dbReference>
<dbReference type="SUPFAM" id="SSF52540">
    <property type="entry name" value="P-loop containing nucleoside triphosphate hydrolases"/>
    <property type="match status" value="1"/>
</dbReference>
<keyword evidence="6" id="KW-0238">DNA-binding</keyword>
<dbReference type="SMART" id="SM00533">
    <property type="entry name" value="MUTSd"/>
    <property type="match status" value="1"/>
</dbReference>
<keyword evidence="4" id="KW-0067">ATP-binding</keyword>
<dbReference type="OrthoDB" id="9808166at2"/>
<evidence type="ECO:0000313" key="8">
    <source>
        <dbReference type="EMBL" id="ALC80313.1"/>
    </source>
</evidence>
<name>A0A0M4FUU0_9BACI</name>
<dbReference type="PROSITE" id="PS00486">
    <property type="entry name" value="DNA_MISMATCH_REPAIR_2"/>
    <property type="match status" value="1"/>
</dbReference>
<protein>
    <submittedName>
        <fullName evidence="8">DNA mismatch repair protein</fullName>
    </submittedName>
</protein>
<organism evidence="8 9">
    <name type="scientific">Bacillus gobiensis</name>
    <dbReference type="NCBI Taxonomy" id="1441095"/>
    <lineage>
        <taxon>Bacteria</taxon>
        <taxon>Bacillati</taxon>
        <taxon>Bacillota</taxon>
        <taxon>Bacilli</taxon>
        <taxon>Bacillales</taxon>
        <taxon>Bacillaceae</taxon>
        <taxon>Bacillus</taxon>
    </lineage>
</organism>
<dbReference type="InterPro" id="IPR005747">
    <property type="entry name" value="MutS2"/>
</dbReference>
<keyword evidence="3" id="KW-0378">Hydrolase</keyword>
<dbReference type="SUPFAM" id="SSF48334">
    <property type="entry name" value="DNA repair protein MutS, domain III"/>
    <property type="match status" value="1"/>
</dbReference>
<keyword evidence="5" id="KW-0694">RNA-binding</keyword>
<evidence type="ECO:0000256" key="5">
    <source>
        <dbReference type="ARBA" id="ARBA00022884"/>
    </source>
</evidence>
<dbReference type="PATRIC" id="fig|1441095.3.peg.196"/>
<evidence type="ECO:0000259" key="7">
    <source>
        <dbReference type="PROSITE" id="PS00486"/>
    </source>
</evidence>
<dbReference type="Pfam" id="PF00488">
    <property type="entry name" value="MutS_V"/>
    <property type="match status" value="1"/>
</dbReference>
<dbReference type="Gene3D" id="3.40.50.300">
    <property type="entry name" value="P-loop containing nucleotide triphosphate hydrolases"/>
    <property type="match status" value="1"/>
</dbReference>
<dbReference type="InterPro" id="IPR027417">
    <property type="entry name" value="P-loop_NTPase"/>
</dbReference>
<evidence type="ECO:0000313" key="9">
    <source>
        <dbReference type="Proteomes" id="UP000067625"/>
    </source>
</evidence>
<dbReference type="FunFam" id="3.40.50.300:FF:000830">
    <property type="entry name" value="Endonuclease MutS2"/>
    <property type="match status" value="1"/>
</dbReference>
<dbReference type="NCBIfam" id="TIGR01069">
    <property type="entry name" value="mutS2"/>
    <property type="match status" value="1"/>
</dbReference>
<dbReference type="GO" id="GO:0004519">
    <property type="term" value="F:endonuclease activity"/>
    <property type="evidence" value="ECO:0007669"/>
    <property type="project" value="InterPro"/>
</dbReference>
<dbReference type="EMBL" id="CP012600">
    <property type="protein sequence ID" value="ALC80313.1"/>
    <property type="molecule type" value="Genomic_DNA"/>
</dbReference>
<keyword evidence="1" id="KW-0699">rRNA-binding</keyword>
<dbReference type="InterPro" id="IPR036187">
    <property type="entry name" value="DNA_mismatch_repair_MutS_sf"/>
</dbReference>
<dbReference type="InterPro" id="IPR007696">
    <property type="entry name" value="DNA_mismatch_repair_MutS_core"/>
</dbReference>
<keyword evidence="2" id="KW-0547">Nucleotide-binding</keyword>
<dbReference type="RefSeq" id="WP_053602039.1">
    <property type="nucleotide sequence ID" value="NZ_CP012600.1"/>
</dbReference>
<gene>
    <name evidence="8" type="ORF">AM592_00880</name>
</gene>
<dbReference type="Proteomes" id="UP000067625">
    <property type="component" value="Chromosome"/>
</dbReference>
<sequence>MNQQTIDVLGFHEVLQEVAGFARTSRAKDTIKNLTPIMNKRAIERMLEEVQEAVQILNISSSVPIHALDEMDQYIQQAKKGLYLRAVQFSRILSFLDHCRKLKNFMKDKNAAAPTVSLYAESIDNLNNLEDELNRCMRHGQLDDHASSHLASVRRQLSIQLAKLKDKAEGMAKSKKYANYLQDTMVAERNGRFVLLIKKEYRNKINGTVVDASASGATLFIEPNELSDMREEIDLLRLSEEREMERILYVLTENFLSREQTIQIAADTMHHYDVLFAKAKYSQLLRGTSPSVNEDYLIDLKRARHPMLKEKAVPLSLCFGQENRALVITGPNTGGKTVTLKTVGLLTMMAQSGLHIPADEGSTLHIYQQIFVDIGDGQSIAENLSTFSSRLVNIIEILQETNDHSLVLLDELGSGTDPGEGMGLAIVILEQLFEKGATLFATTHYSEMKEFADRKEGFLNGSMEFDLETLQPTYRLLLGESGKSQAFAIALKLGMHPSMIEKAYEITYKKEHPFTSKFDENELKEPRYSKQIATNKYARRAQTPKYAKASEEKVTEFEQGDNVTITATNETGIVYQGPDQKGNYIVQVKEEKQTINHKRLKLYIAAKELYPEDYDFDIIFKSKDYRKAKHQLDRKHVEGLTMEEE</sequence>
<accession>A0A0M4FUU0</accession>
<reference evidence="9" key="1">
    <citation type="submission" date="2015-08" db="EMBL/GenBank/DDBJ databases">
        <title>Genome sequencing project for genomic taxonomy and phylogenomics of Bacillus-like bacteria.</title>
        <authorList>
            <person name="Liu B."/>
            <person name="Wang J."/>
            <person name="Zhu Y."/>
            <person name="Liu G."/>
            <person name="Chen Q."/>
            <person name="Chen Z."/>
            <person name="Lan J."/>
            <person name="Che J."/>
            <person name="Ge C."/>
            <person name="Shi H."/>
            <person name="Pan Z."/>
            <person name="Liu X."/>
        </authorList>
    </citation>
    <scope>NUCLEOTIDE SEQUENCE [LARGE SCALE GENOMIC DNA]</scope>
    <source>
        <strain evidence="9">FJAT-4402</strain>
    </source>
</reference>
<feature type="domain" description="DNA mismatch repair proteins mutS family" evidence="7">
    <location>
        <begin position="405"/>
        <end position="421"/>
    </location>
</feature>
<dbReference type="PANTHER" id="PTHR48466">
    <property type="entry name" value="OS10G0509000 PROTEIN-RELATED"/>
    <property type="match status" value="1"/>
</dbReference>
<dbReference type="InterPro" id="IPR045076">
    <property type="entry name" value="MutS"/>
</dbReference>
<dbReference type="InterPro" id="IPR000432">
    <property type="entry name" value="DNA_mismatch_repair_MutS_C"/>
</dbReference>